<comment type="catalytic activity">
    <reaction evidence="13">
        <text>Strict requirement for Asp at position P1 and has a preferred cleavage sequence of (Leu/Asp/Val)-Glu-Thr-Asp-|-(Gly/Ser/Ala).</text>
        <dbReference type="EC" id="3.4.22.61"/>
    </reaction>
</comment>
<dbReference type="EC" id="3.4.22.61" evidence="14"/>
<keyword evidence="12" id="KW-0539">Nucleus</keyword>
<dbReference type="GO" id="GO:0032991">
    <property type="term" value="C:protein-containing complex"/>
    <property type="evidence" value="ECO:0007669"/>
    <property type="project" value="UniProtKB-ARBA"/>
</dbReference>
<dbReference type="GO" id="GO:0004197">
    <property type="term" value="F:cysteine-type endopeptidase activity"/>
    <property type="evidence" value="ECO:0007669"/>
    <property type="project" value="InterPro"/>
</dbReference>
<keyword evidence="6" id="KW-0645">Protease</keyword>
<evidence type="ECO:0000256" key="11">
    <source>
        <dbReference type="ARBA" id="ARBA00023145"/>
    </source>
</evidence>
<dbReference type="PROSITE" id="PS01121">
    <property type="entry name" value="CASPASE_HIS"/>
    <property type="match status" value="1"/>
</dbReference>
<dbReference type="GO" id="GO:0051604">
    <property type="term" value="P:protein maturation"/>
    <property type="evidence" value="ECO:0007669"/>
    <property type="project" value="UniProtKB-ARBA"/>
</dbReference>
<dbReference type="GO" id="GO:0005886">
    <property type="term" value="C:plasma membrane"/>
    <property type="evidence" value="ECO:0007669"/>
    <property type="project" value="UniProtKB-ARBA"/>
</dbReference>
<evidence type="ECO:0000256" key="2">
    <source>
        <dbReference type="ARBA" id="ARBA00004496"/>
    </source>
</evidence>
<evidence type="ECO:0000313" key="21">
    <source>
        <dbReference type="Proteomes" id="UP000008672"/>
    </source>
</evidence>
<dbReference type="Pfam" id="PF00656">
    <property type="entry name" value="Peptidase_C14"/>
    <property type="match status" value="1"/>
</dbReference>
<dbReference type="CDD" id="cd08334">
    <property type="entry name" value="DED_Caspase_8_10_r2"/>
    <property type="match status" value="1"/>
</dbReference>
<reference evidence="20" key="3">
    <citation type="submission" date="2025-09" db="UniProtKB">
        <authorList>
            <consortium name="Ensembl"/>
        </authorList>
    </citation>
    <scope>IDENTIFICATION</scope>
</reference>
<evidence type="ECO:0000259" key="19">
    <source>
        <dbReference type="PROSITE" id="PS50208"/>
    </source>
</evidence>
<dbReference type="SMART" id="SM00031">
    <property type="entry name" value="DED"/>
    <property type="match status" value="2"/>
</dbReference>
<keyword evidence="8" id="KW-0677">Repeat</keyword>
<dbReference type="InterPro" id="IPR015917">
    <property type="entry name" value="Pept_C14A"/>
</dbReference>
<protein>
    <recommendedName>
        <fullName evidence="15">Caspase-8</fullName>
        <ecNumber evidence="14">3.4.22.61</ecNumber>
    </recommendedName>
</protein>
<keyword evidence="11" id="KW-0865">Zymogen</keyword>
<evidence type="ECO:0000256" key="8">
    <source>
        <dbReference type="ARBA" id="ARBA00022737"/>
    </source>
</evidence>
<dbReference type="PRINTS" id="PR00376">
    <property type="entry name" value="IL1BCENZYME"/>
</dbReference>
<feature type="domain" description="DED" evidence="17">
    <location>
        <begin position="100"/>
        <end position="177"/>
    </location>
</feature>
<dbReference type="SMART" id="SM00115">
    <property type="entry name" value="CASc"/>
    <property type="match status" value="1"/>
</dbReference>
<feature type="domain" description="Caspase family p20" evidence="19">
    <location>
        <begin position="238"/>
        <end position="369"/>
    </location>
</feature>
<dbReference type="PANTHER" id="PTHR48169">
    <property type="entry name" value="DED DOMAIN-CONTAINING PROTEIN"/>
    <property type="match status" value="1"/>
</dbReference>
<dbReference type="PROSITE" id="PS01122">
    <property type="entry name" value="CASPASE_CYS"/>
    <property type="match status" value="1"/>
</dbReference>
<dbReference type="InterPro" id="IPR001875">
    <property type="entry name" value="DED_dom"/>
</dbReference>
<dbReference type="CDD" id="cd00032">
    <property type="entry name" value="CASc"/>
    <property type="match status" value="1"/>
</dbReference>
<dbReference type="InterPro" id="IPR029030">
    <property type="entry name" value="Caspase-like_dom_sf"/>
</dbReference>
<evidence type="ECO:0000256" key="6">
    <source>
        <dbReference type="ARBA" id="ARBA00022670"/>
    </source>
</evidence>
<dbReference type="FunFam" id="1.10.533.10:FF:000016">
    <property type="entry name" value="CASP8 and FADD-like apoptosis regulator"/>
    <property type="match status" value="1"/>
</dbReference>
<dbReference type="InterPro" id="IPR033139">
    <property type="entry name" value="Caspase_cys_AS"/>
</dbReference>
<evidence type="ECO:0000256" key="5">
    <source>
        <dbReference type="ARBA" id="ARBA00022553"/>
    </source>
</evidence>
<dbReference type="eggNOG" id="KOG3573">
    <property type="taxonomic scope" value="Eukaryota"/>
</dbReference>
<dbReference type="GO" id="GO:0005737">
    <property type="term" value="C:cytoplasm"/>
    <property type="evidence" value="ECO:0007669"/>
    <property type="project" value="UniProtKB-SubCell"/>
</dbReference>
<dbReference type="EMBL" id="AFYH01065231">
    <property type="status" value="NOT_ANNOTATED_CDS"/>
    <property type="molecule type" value="Genomic_DNA"/>
</dbReference>
<evidence type="ECO:0000256" key="16">
    <source>
        <dbReference type="RuleBase" id="RU003971"/>
    </source>
</evidence>
<keyword evidence="4" id="KW-0963">Cytoplasm</keyword>
<dbReference type="Ensembl" id="ENSLACT00000003969.1">
    <property type="protein sequence ID" value="ENSLACP00000003933.1"/>
    <property type="gene ID" value="ENSLACG00000003502.1"/>
</dbReference>
<dbReference type="AlphaFoldDB" id="H3A2R2"/>
<name>H3A2R2_LATCH</name>
<dbReference type="OMA" id="TETQPNY"/>
<keyword evidence="9" id="KW-0378">Hydrolase</keyword>
<dbReference type="PROSITE" id="PS50207">
    <property type="entry name" value="CASPASE_P10"/>
    <property type="match status" value="1"/>
</dbReference>
<evidence type="ECO:0000256" key="7">
    <source>
        <dbReference type="ARBA" id="ARBA00022703"/>
    </source>
</evidence>
<evidence type="ECO:0000313" key="20">
    <source>
        <dbReference type="Ensembl" id="ENSLACP00000003933.1"/>
    </source>
</evidence>
<dbReference type="PANTHER" id="PTHR48169:SF7">
    <property type="entry name" value="CASPASE 10"/>
    <property type="match status" value="1"/>
</dbReference>
<dbReference type="InterPro" id="IPR011600">
    <property type="entry name" value="Pept_C14_caspase"/>
</dbReference>
<dbReference type="HOGENOM" id="CLU_036904_4_2_1"/>
<dbReference type="PROSITE" id="PS50208">
    <property type="entry name" value="CASPASE_P20"/>
    <property type="match status" value="1"/>
</dbReference>
<sequence length="480" mass="55440">MTFHDLLHDIQEDLCRENIAALKFLCHDFIPQRIQQRIVDGCDLFVELQNRNVLAADDTFLLAELLYKINRNDLLKKYLKLKREKVEEELCVAGKAKINPYRKLLFDLSLDITEEELKRVKFLLAPELKRSPLEQDVTILEVLIRMEKKGILEEGKLEYLKNICGQIRVDLVKKIENYEQQISQQRLVFQDAVSLSPPPPFSFLSLKVLSECNTNLHKTKQTNKGQMNDEVYKMESRPCGYCVIINNFDFKKSRESTGGKMLKDRPGTHKDGDDLRSTFEWLHFEVDVHTDLTAENILLTVEDYKRKDHRERDCFVFCILTHGEKGTVYGTDGQSVPISDITSCFTGKNCPSLVGKPKVFFIQACRGRREQEGVPVDTDCKDSSFDPQPESDAIPSGDIIPIWADYLVGFSTMEEYVSFRDKKKGSFYIESLCKYLQQCCPRKEDILSILTKVNNEVSQKFQKQMPEPKFTLTKKLIFPA</sequence>
<dbReference type="PROSITE" id="PS50168">
    <property type="entry name" value="DED"/>
    <property type="match status" value="2"/>
</dbReference>
<organism evidence="20 21">
    <name type="scientific">Latimeria chalumnae</name>
    <name type="common">Coelacanth</name>
    <dbReference type="NCBI Taxonomy" id="7897"/>
    <lineage>
        <taxon>Eukaryota</taxon>
        <taxon>Metazoa</taxon>
        <taxon>Chordata</taxon>
        <taxon>Craniata</taxon>
        <taxon>Vertebrata</taxon>
        <taxon>Euteleostomi</taxon>
        <taxon>Coelacanthiformes</taxon>
        <taxon>Coelacanthidae</taxon>
        <taxon>Latimeria</taxon>
    </lineage>
</organism>
<dbReference type="InterPro" id="IPR002138">
    <property type="entry name" value="Pept_C14_p10"/>
</dbReference>
<accession>H3A2R2</accession>
<keyword evidence="7" id="KW-0053">Apoptosis</keyword>
<dbReference type="SUPFAM" id="SSF47986">
    <property type="entry name" value="DEATH domain"/>
    <property type="match status" value="2"/>
</dbReference>
<evidence type="ECO:0000256" key="3">
    <source>
        <dbReference type="ARBA" id="ARBA00010134"/>
    </source>
</evidence>
<evidence type="ECO:0000256" key="9">
    <source>
        <dbReference type="ARBA" id="ARBA00022801"/>
    </source>
</evidence>
<dbReference type="InterPro" id="IPR016129">
    <property type="entry name" value="Caspase_his_AS"/>
</dbReference>
<keyword evidence="21" id="KW-1185">Reference proteome</keyword>
<comment type="similarity">
    <text evidence="3 16">Belongs to the peptidase C14A family.</text>
</comment>
<comment type="subcellular location">
    <subcellularLocation>
        <location evidence="2">Cytoplasm</location>
    </subcellularLocation>
    <subcellularLocation>
        <location evidence="1">Nucleus</location>
    </subcellularLocation>
</comment>
<evidence type="ECO:0000256" key="12">
    <source>
        <dbReference type="ARBA" id="ARBA00023242"/>
    </source>
</evidence>
<proteinExistence type="inferred from homology"/>
<dbReference type="InterPro" id="IPR001309">
    <property type="entry name" value="Pept_C14_p20"/>
</dbReference>
<evidence type="ECO:0000259" key="18">
    <source>
        <dbReference type="PROSITE" id="PS50207"/>
    </source>
</evidence>
<evidence type="ECO:0000256" key="14">
    <source>
        <dbReference type="ARBA" id="ARBA00066479"/>
    </source>
</evidence>
<dbReference type="FunFam" id="3.40.50.1460:FF:000008">
    <property type="entry name" value="caspase-8 isoform X1"/>
    <property type="match status" value="1"/>
</dbReference>
<dbReference type="EMBL" id="AFYH01065232">
    <property type="status" value="NOT_ANNOTATED_CDS"/>
    <property type="molecule type" value="Genomic_DNA"/>
</dbReference>
<dbReference type="Proteomes" id="UP000008672">
    <property type="component" value="Unassembled WGS sequence"/>
</dbReference>
<dbReference type="EMBL" id="AFYH01065230">
    <property type="status" value="NOT_ANNOTATED_CDS"/>
    <property type="molecule type" value="Genomic_DNA"/>
</dbReference>
<dbReference type="Gene3D" id="1.10.533.10">
    <property type="entry name" value="Death Domain, Fas"/>
    <property type="match status" value="2"/>
</dbReference>
<dbReference type="Bgee" id="ENSLACG00000003502">
    <property type="expression patterns" value="Expressed in pelvic fin"/>
</dbReference>
<dbReference type="GO" id="GO:0006915">
    <property type="term" value="P:apoptotic process"/>
    <property type="evidence" value="ECO:0007669"/>
    <property type="project" value="UniProtKB-KW"/>
</dbReference>
<dbReference type="Gene3D" id="3.40.50.1460">
    <property type="match status" value="1"/>
</dbReference>
<evidence type="ECO:0000256" key="4">
    <source>
        <dbReference type="ARBA" id="ARBA00022490"/>
    </source>
</evidence>
<keyword evidence="10" id="KW-0788">Thiol protease</keyword>
<dbReference type="GO" id="GO:0006508">
    <property type="term" value="P:proteolysis"/>
    <property type="evidence" value="ECO:0007669"/>
    <property type="project" value="UniProtKB-KW"/>
</dbReference>
<evidence type="ECO:0000256" key="15">
    <source>
        <dbReference type="ARBA" id="ARBA00068172"/>
    </source>
</evidence>
<dbReference type="InParanoid" id="H3A2R2"/>
<feature type="domain" description="Caspase family p10" evidence="18">
    <location>
        <begin position="400"/>
        <end position="480"/>
    </location>
</feature>
<evidence type="ECO:0000259" key="17">
    <source>
        <dbReference type="PROSITE" id="PS50168"/>
    </source>
</evidence>
<dbReference type="SUPFAM" id="SSF52129">
    <property type="entry name" value="Caspase-like"/>
    <property type="match status" value="1"/>
</dbReference>
<dbReference type="FunCoup" id="H3A2R2">
    <property type="interactions" value="966"/>
</dbReference>
<dbReference type="STRING" id="7897.ENSLACP00000003933"/>
<dbReference type="GeneTree" id="ENSGT00940000160319"/>
<evidence type="ECO:0000256" key="10">
    <source>
        <dbReference type="ARBA" id="ARBA00022807"/>
    </source>
</evidence>
<dbReference type="EMBL" id="AFYH01065229">
    <property type="status" value="NOT_ANNOTATED_CDS"/>
    <property type="molecule type" value="Genomic_DNA"/>
</dbReference>
<keyword evidence="5" id="KW-0597">Phosphoprotein</keyword>
<dbReference type="CDD" id="cd08792">
    <property type="entry name" value="DED_Caspase_8_10_r1"/>
    <property type="match status" value="1"/>
</dbReference>
<dbReference type="GO" id="GO:0005634">
    <property type="term" value="C:nucleus"/>
    <property type="evidence" value="ECO:0007669"/>
    <property type="project" value="UniProtKB-SubCell"/>
</dbReference>
<dbReference type="GO" id="GO:0043065">
    <property type="term" value="P:positive regulation of apoptotic process"/>
    <property type="evidence" value="ECO:0007669"/>
    <property type="project" value="UniProtKB-ARBA"/>
</dbReference>
<dbReference type="Pfam" id="PF01335">
    <property type="entry name" value="DED"/>
    <property type="match status" value="2"/>
</dbReference>
<dbReference type="InterPro" id="IPR011029">
    <property type="entry name" value="DEATH-like_dom_sf"/>
</dbReference>
<reference evidence="21" key="1">
    <citation type="submission" date="2011-08" db="EMBL/GenBank/DDBJ databases">
        <title>The draft genome of Latimeria chalumnae.</title>
        <authorList>
            <person name="Di Palma F."/>
            <person name="Alfoldi J."/>
            <person name="Johnson J."/>
            <person name="Berlin A."/>
            <person name="Gnerre S."/>
            <person name="Jaffe D."/>
            <person name="MacCallum I."/>
            <person name="Young S."/>
            <person name="Walker B.J."/>
            <person name="Lander E."/>
            <person name="Lindblad-Toh K."/>
        </authorList>
    </citation>
    <scope>NUCLEOTIDE SEQUENCE [LARGE SCALE GENOMIC DNA]</scope>
    <source>
        <strain evidence="21">Wild caught</strain>
    </source>
</reference>
<evidence type="ECO:0000256" key="13">
    <source>
        <dbReference type="ARBA" id="ARBA00051626"/>
    </source>
</evidence>
<evidence type="ECO:0000256" key="1">
    <source>
        <dbReference type="ARBA" id="ARBA00004123"/>
    </source>
</evidence>
<feature type="domain" description="DED" evidence="17">
    <location>
        <begin position="2"/>
        <end position="80"/>
    </location>
</feature>
<reference evidence="20" key="2">
    <citation type="submission" date="2025-08" db="UniProtKB">
        <authorList>
            <consortium name="Ensembl"/>
        </authorList>
    </citation>
    <scope>IDENTIFICATION</scope>
</reference>